<accession>A0A172YHK6</accession>
<dbReference type="InterPro" id="IPR021029">
    <property type="entry name" value="DNA_pol_III_tau_dom-5"/>
</dbReference>
<keyword evidence="7" id="KW-0862">Zinc</keyword>
<dbReference type="NCBIfam" id="NF004046">
    <property type="entry name" value="PRK05563.1"/>
    <property type="match status" value="1"/>
</dbReference>
<dbReference type="GO" id="GO:0003677">
    <property type="term" value="F:DNA binding"/>
    <property type="evidence" value="ECO:0007669"/>
    <property type="project" value="InterPro"/>
</dbReference>
<dbReference type="FunFam" id="1.10.8.60:FF:000013">
    <property type="entry name" value="DNA polymerase III subunit gamma/tau"/>
    <property type="match status" value="1"/>
</dbReference>
<protein>
    <recommendedName>
        <fullName evidence="11">DNA polymerase III subunit gamma/tau</fullName>
        <ecNumber evidence="11">2.7.7.7</ecNumber>
    </recommendedName>
</protein>
<sequence>MSYQVLARKWRPRTFHELVGQEHVSRALINALDQERLHHAYLFTGTRGVGKTTIARILAKCLNCERGVTSTPCGECQACRAIDEGRFVDLIEVDAASRTKVEDTRELLDNVQYAPTQGRYKVYLIDEVHMLSSHSFNALLKTLEEPPPHVKFLLATTDPQKLPITVLSRCLQFALKMMPPERVVGHLSRVLGEEGVSFDERALWLLGRAADGSMRDALSLTDQAIAFGQGTVSEADVAAMLGTLDHRHILKLAEALGEIDAAKVLAEVAALAEHAPDFGAVLDELAGLFHRLAIAQMVPQALDNGFGDRDALLALASGFTAEDVQLYYQIALSGRADMDNAPEPRTALEMTLLRMLAFRPQGVPRPAQTPLPLRGDGGQREARDGQQAAPASAQVADEPPPADGPTAEPPWNTVSASEQSPVAASSVAEATPQQAQPQMAAEAPIEPEPESLPEPAAEPEDLPAPGPSANDASEFASYEAQPLDDEDDDDERAYAEYASPNAASQLSEAFTDALASSGGDALEPAEQEADVDDCVEGFSLPTGATIDQAAWLGIFPSLGLGGITGNLLAHCAVIEDRDGVLALRLDPSQAAMNAEIHVRRLEAGLAKLGAARRVTIEPGEIDPGIETPHAQRERLRAERQARAVEALRRDPHIRALEEQFGARLLEASVRSLESDA</sequence>
<evidence type="ECO:0000256" key="6">
    <source>
        <dbReference type="ARBA" id="ARBA00022741"/>
    </source>
</evidence>
<dbReference type="SUPFAM" id="SSF52540">
    <property type="entry name" value="P-loop containing nucleoside triphosphate hydrolases"/>
    <property type="match status" value="1"/>
</dbReference>
<reference evidence="14 15" key="1">
    <citation type="submission" date="2016-04" db="EMBL/GenBank/DDBJ databases">
        <title>Complete Genome Sequence of Halotalea alkalilenta IHB B 13600.</title>
        <authorList>
            <person name="Swarnkar M.K."/>
            <person name="Sharma A."/>
            <person name="Kaushal K."/>
            <person name="Soni R."/>
            <person name="Rana S."/>
            <person name="Singh A.K."/>
            <person name="Gulati A."/>
        </authorList>
    </citation>
    <scope>NUCLEOTIDE SEQUENCE [LARGE SCALE GENOMIC DNA]</scope>
    <source>
        <strain evidence="14 15">IHB B 13600</strain>
    </source>
</reference>
<dbReference type="Gene3D" id="3.30.300.150">
    <property type="entry name" value="DNA polymerase III, tau subunit, domain V"/>
    <property type="match status" value="1"/>
</dbReference>
<evidence type="ECO:0000256" key="2">
    <source>
        <dbReference type="ARBA" id="ARBA00022679"/>
    </source>
</evidence>
<dbReference type="KEGG" id="haa:A5892_14985"/>
<keyword evidence="9 11" id="KW-0239">DNA-directed DNA polymerase</keyword>
<evidence type="ECO:0000256" key="12">
    <source>
        <dbReference type="SAM" id="MobiDB-lite"/>
    </source>
</evidence>
<keyword evidence="15" id="KW-1185">Reference proteome</keyword>
<dbReference type="GO" id="GO:0005524">
    <property type="term" value="F:ATP binding"/>
    <property type="evidence" value="ECO:0007669"/>
    <property type="project" value="UniProtKB-KW"/>
</dbReference>
<dbReference type="Pfam" id="PF22608">
    <property type="entry name" value="DNAX_ATPase_lid"/>
    <property type="match status" value="1"/>
</dbReference>
<dbReference type="CDD" id="cd18137">
    <property type="entry name" value="HLD_clamp_pol_III_gamma_tau"/>
    <property type="match status" value="1"/>
</dbReference>
<dbReference type="AlphaFoldDB" id="A0A172YHK6"/>
<dbReference type="FunFam" id="3.40.50.300:FF:000014">
    <property type="entry name" value="DNA polymerase III subunit gamma/tau"/>
    <property type="match status" value="1"/>
</dbReference>
<feature type="compositionally biased region" description="Polar residues" evidence="12">
    <location>
        <begin position="412"/>
        <end position="423"/>
    </location>
</feature>
<dbReference type="CDD" id="cd00009">
    <property type="entry name" value="AAA"/>
    <property type="match status" value="1"/>
</dbReference>
<dbReference type="SUPFAM" id="SSF48019">
    <property type="entry name" value="post-AAA+ oligomerization domain-like"/>
    <property type="match status" value="1"/>
</dbReference>
<evidence type="ECO:0000256" key="5">
    <source>
        <dbReference type="ARBA" id="ARBA00022723"/>
    </source>
</evidence>
<proteinExistence type="inferred from homology"/>
<keyword evidence="5" id="KW-0479">Metal-binding</keyword>
<comment type="subunit">
    <text evidence="11">DNA polymerase III contains a core (composed of alpha, epsilon and theta chains) that associates with a tau subunit. This core dimerizes to form the POLIII' complex. PolIII' associates with the gamma complex (composed of gamma, delta, delta', psi and chi chains) and with the beta chain to form the complete DNA polymerase III complex.</text>
</comment>
<evidence type="ECO:0000256" key="7">
    <source>
        <dbReference type="ARBA" id="ARBA00022833"/>
    </source>
</evidence>
<dbReference type="Gene3D" id="3.40.50.300">
    <property type="entry name" value="P-loop containing nucleotide triphosphate hydrolases"/>
    <property type="match status" value="1"/>
</dbReference>
<dbReference type="RefSeq" id="WP_064123478.1">
    <property type="nucleotide sequence ID" value="NZ_CP015243.1"/>
</dbReference>
<keyword evidence="4 11" id="KW-0235">DNA replication</keyword>
<keyword evidence="8 11" id="KW-0067">ATP-binding</keyword>
<dbReference type="FunFam" id="1.20.272.10:FF:000003">
    <property type="entry name" value="DNA polymerase III subunit gamma/tau"/>
    <property type="match status" value="1"/>
</dbReference>
<comment type="function">
    <text evidence="11">DNA polymerase III is a complex, multichain enzyme responsible for most of the replicative synthesis in bacteria. This DNA polymerase also exhibits 3' to 5' exonuclease activity.</text>
</comment>
<evidence type="ECO:0000313" key="15">
    <source>
        <dbReference type="Proteomes" id="UP000077875"/>
    </source>
</evidence>
<dbReference type="NCBIfam" id="NF005942">
    <property type="entry name" value="PRK07994.1"/>
    <property type="match status" value="1"/>
</dbReference>
<dbReference type="PANTHER" id="PTHR11669:SF0">
    <property type="entry name" value="PROTEIN STICHEL-LIKE 2"/>
    <property type="match status" value="1"/>
</dbReference>
<evidence type="ECO:0000259" key="13">
    <source>
        <dbReference type="SMART" id="SM00382"/>
    </source>
</evidence>
<dbReference type="STRING" id="376489.A5892_14985"/>
<keyword evidence="2 11" id="KW-0808">Transferase</keyword>
<dbReference type="Pfam" id="PF13177">
    <property type="entry name" value="DNA_pol3_delta2"/>
    <property type="match status" value="1"/>
</dbReference>
<evidence type="ECO:0000256" key="11">
    <source>
        <dbReference type="RuleBase" id="RU364063"/>
    </source>
</evidence>
<dbReference type="Proteomes" id="UP000077875">
    <property type="component" value="Chromosome"/>
</dbReference>
<dbReference type="EC" id="2.7.7.7" evidence="11"/>
<dbReference type="Pfam" id="PF12170">
    <property type="entry name" value="DNA_pol3_tau_5"/>
    <property type="match status" value="1"/>
</dbReference>
<comment type="catalytic activity">
    <reaction evidence="10 11">
        <text>DNA(n) + a 2'-deoxyribonucleoside 5'-triphosphate = DNA(n+1) + diphosphate</text>
        <dbReference type="Rhea" id="RHEA:22508"/>
        <dbReference type="Rhea" id="RHEA-COMP:17339"/>
        <dbReference type="Rhea" id="RHEA-COMP:17340"/>
        <dbReference type="ChEBI" id="CHEBI:33019"/>
        <dbReference type="ChEBI" id="CHEBI:61560"/>
        <dbReference type="ChEBI" id="CHEBI:173112"/>
        <dbReference type="EC" id="2.7.7.7"/>
    </reaction>
</comment>
<evidence type="ECO:0000313" key="14">
    <source>
        <dbReference type="EMBL" id="ANF58616.1"/>
    </source>
</evidence>
<dbReference type="InterPro" id="IPR038249">
    <property type="entry name" value="PolIII_tau_V_sf"/>
</dbReference>
<comment type="similarity">
    <text evidence="1 11">Belongs to the DnaX/STICHEL family.</text>
</comment>
<dbReference type="SMART" id="SM00382">
    <property type="entry name" value="AAA"/>
    <property type="match status" value="1"/>
</dbReference>
<evidence type="ECO:0000256" key="10">
    <source>
        <dbReference type="ARBA" id="ARBA00049244"/>
    </source>
</evidence>
<gene>
    <name evidence="11" type="primary">dnaX</name>
    <name evidence="14" type="ORF">A5892_14985</name>
</gene>
<dbReference type="EMBL" id="CP015243">
    <property type="protein sequence ID" value="ANF58616.1"/>
    <property type="molecule type" value="Genomic_DNA"/>
</dbReference>
<dbReference type="InterPro" id="IPR003593">
    <property type="entry name" value="AAA+_ATPase"/>
</dbReference>
<dbReference type="GO" id="GO:0009360">
    <property type="term" value="C:DNA polymerase III complex"/>
    <property type="evidence" value="ECO:0007669"/>
    <property type="project" value="InterPro"/>
</dbReference>
<dbReference type="InterPro" id="IPR022754">
    <property type="entry name" value="DNA_pol_III_gamma-3"/>
</dbReference>
<dbReference type="Gene3D" id="1.20.272.10">
    <property type="match status" value="1"/>
</dbReference>
<evidence type="ECO:0000256" key="8">
    <source>
        <dbReference type="ARBA" id="ARBA00022840"/>
    </source>
</evidence>
<dbReference type="Pfam" id="PF12169">
    <property type="entry name" value="DNA_pol3_gamma3"/>
    <property type="match status" value="1"/>
</dbReference>
<dbReference type="InterPro" id="IPR008921">
    <property type="entry name" value="DNA_pol3_clamp-load_cplx_C"/>
</dbReference>
<feature type="domain" description="AAA+ ATPase" evidence="13">
    <location>
        <begin position="37"/>
        <end position="178"/>
    </location>
</feature>
<evidence type="ECO:0000256" key="4">
    <source>
        <dbReference type="ARBA" id="ARBA00022705"/>
    </source>
</evidence>
<keyword evidence="6 11" id="KW-0547">Nucleotide-binding</keyword>
<evidence type="ECO:0000256" key="1">
    <source>
        <dbReference type="ARBA" id="ARBA00006360"/>
    </source>
</evidence>
<dbReference type="PANTHER" id="PTHR11669">
    <property type="entry name" value="REPLICATION FACTOR C / DNA POLYMERASE III GAMMA-TAU SUBUNIT"/>
    <property type="match status" value="1"/>
</dbReference>
<feature type="compositionally biased region" description="Low complexity" evidence="12">
    <location>
        <begin position="428"/>
        <end position="444"/>
    </location>
</feature>
<dbReference type="InterPro" id="IPR045085">
    <property type="entry name" value="HLD_clamp_pol_III_gamma_tau"/>
</dbReference>
<dbReference type="InterPro" id="IPR001270">
    <property type="entry name" value="ClpA/B"/>
</dbReference>
<dbReference type="GO" id="GO:0046872">
    <property type="term" value="F:metal ion binding"/>
    <property type="evidence" value="ECO:0007669"/>
    <property type="project" value="UniProtKB-KW"/>
</dbReference>
<evidence type="ECO:0000256" key="9">
    <source>
        <dbReference type="ARBA" id="ARBA00022932"/>
    </source>
</evidence>
<dbReference type="Gene3D" id="1.10.8.60">
    <property type="match status" value="1"/>
</dbReference>
<dbReference type="GO" id="GO:0003887">
    <property type="term" value="F:DNA-directed DNA polymerase activity"/>
    <property type="evidence" value="ECO:0007669"/>
    <property type="project" value="UniProtKB-KW"/>
</dbReference>
<dbReference type="GO" id="GO:0006261">
    <property type="term" value="P:DNA-templated DNA replication"/>
    <property type="evidence" value="ECO:0007669"/>
    <property type="project" value="TreeGrafter"/>
</dbReference>
<dbReference type="InterPro" id="IPR027417">
    <property type="entry name" value="P-loop_NTPase"/>
</dbReference>
<dbReference type="NCBIfam" id="TIGR02397">
    <property type="entry name" value="dnaX_nterm"/>
    <property type="match status" value="1"/>
</dbReference>
<keyword evidence="3 11" id="KW-0548">Nucleotidyltransferase</keyword>
<dbReference type="PRINTS" id="PR00300">
    <property type="entry name" value="CLPPROTEASEA"/>
</dbReference>
<organism evidence="14 15">
    <name type="scientific">Halotalea alkalilenta</name>
    <dbReference type="NCBI Taxonomy" id="376489"/>
    <lineage>
        <taxon>Bacteria</taxon>
        <taxon>Pseudomonadati</taxon>
        <taxon>Pseudomonadota</taxon>
        <taxon>Gammaproteobacteria</taxon>
        <taxon>Oceanospirillales</taxon>
        <taxon>Halomonadaceae</taxon>
        <taxon>Halotalea</taxon>
    </lineage>
</organism>
<feature type="region of interest" description="Disordered" evidence="12">
    <location>
        <begin position="361"/>
        <end position="472"/>
    </location>
</feature>
<evidence type="ECO:0000256" key="3">
    <source>
        <dbReference type="ARBA" id="ARBA00022695"/>
    </source>
</evidence>
<feature type="compositionally biased region" description="Acidic residues" evidence="12">
    <location>
        <begin position="445"/>
        <end position="461"/>
    </location>
</feature>
<name>A0A172YHK6_9GAMM</name>
<dbReference type="InterPro" id="IPR050238">
    <property type="entry name" value="DNA_Rep/Repair_Clamp_Loader"/>
</dbReference>
<dbReference type="InterPro" id="IPR012763">
    <property type="entry name" value="DNA_pol_III_sug/sutau_N"/>
</dbReference>